<reference evidence="3" key="1">
    <citation type="submission" date="2016-06" db="UniProtKB">
        <authorList>
            <consortium name="WormBaseParasite"/>
        </authorList>
    </citation>
    <scope>IDENTIFICATION</scope>
</reference>
<reference evidence="1 2" key="2">
    <citation type="submission" date="2018-11" db="EMBL/GenBank/DDBJ databases">
        <authorList>
            <consortium name="Pathogen Informatics"/>
        </authorList>
    </citation>
    <scope>NUCLEOTIDE SEQUENCE [LARGE SCALE GENOMIC DNA]</scope>
</reference>
<evidence type="ECO:0000313" key="3">
    <source>
        <dbReference type="WBParaSite" id="TCNE_0000894101-mRNA-1"/>
    </source>
</evidence>
<sequence>MENSTEASCSNETIRDGFCYGLAVCGYCYDFGESIKPTKEYQQYNLPYSFIDYLEYRILINKTVLIDLISITIICEN</sequence>
<dbReference type="Proteomes" id="UP000050794">
    <property type="component" value="Unassembled WGS sequence"/>
</dbReference>
<keyword evidence="2" id="KW-1185">Reference proteome</keyword>
<accession>A0A183UKC1</accession>
<proteinExistence type="predicted"/>
<dbReference type="EMBL" id="UYWY01020036">
    <property type="protein sequence ID" value="VDM40262.1"/>
    <property type="molecule type" value="Genomic_DNA"/>
</dbReference>
<dbReference type="WBParaSite" id="TCNE_0000894101-mRNA-1">
    <property type="protein sequence ID" value="TCNE_0000894101-mRNA-1"/>
    <property type="gene ID" value="TCNE_0000894101"/>
</dbReference>
<dbReference type="AlphaFoldDB" id="A0A183UKC1"/>
<protein>
    <submittedName>
        <fullName evidence="1 3">Uncharacterized protein</fullName>
    </submittedName>
</protein>
<name>A0A183UKC1_TOXCA</name>
<evidence type="ECO:0000313" key="2">
    <source>
        <dbReference type="Proteomes" id="UP000050794"/>
    </source>
</evidence>
<organism evidence="2 3">
    <name type="scientific">Toxocara canis</name>
    <name type="common">Canine roundworm</name>
    <dbReference type="NCBI Taxonomy" id="6265"/>
    <lineage>
        <taxon>Eukaryota</taxon>
        <taxon>Metazoa</taxon>
        <taxon>Ecdysozoa</taxon>
        <taxon>Nematoda</taxon>
        <taxon>Chromadorea</taxon>
        <taxon>Rhabditida</taxon>
        <taxon>Spirurina</taxon>
        <taxon>Ascaridomorpha</taxon>
        <taxon>Ascaridoidea</taxon>
        <taxon>Toxocaridae</taxon>
        <taxon>Toxocara</taxon>
    </lineage>
</organism>
<evidence type="ECO:0000313" key="1">
    <source>
        <dbReference type="EMBL" id="VDM40262.1"/>
    </source>
</evidence>
<gene>
    <name evidence="1" type="ORF">TCNE_LOCUS8941</name>
</gene>